<evidence type="ECO:0000313" key="2">
    <source>
        <dbReference type="Proteomes" id="UP001214576"/>
    </source>
</evidence>
<comment type="caution">
    <text evidence="1">The sequence shown here is derived from an EMBL/GenBank/DDBJ whole genome shotgun (WGS) entry which is preliminary data.</text>
</comment>
<gene>
    <name evidence="1" type="ORF">MG293_004670</name>
</gene>
<dbReference type="Proteomes" id="UP001214576">
    <property type="component" value="Unassembled WGS sequence"/>
</dbReference>
<proteinExistence type="predicted"/>
<reference evidence="1" key="1">
    <citation type="submission" date="2022-03" db="EMBL/GenBank/DDBJ databases">
        <title>Genomic analyses of argali, domestic sheep and their hybrids provide insights into chromosomal evolution, heterosis and genetic basis of agronomic traits.</title>
        <authorList>
            <person name="Li M."/>
        </authorList>
    </citation>
    <scope>NUCLEOTIDE SEQUENCE</scope>
    <source>
        <strain evidence="1">CAU-MHL-2022a</strain>
        <tissue evidence="1">Skin</tissue>
    </source>
</reference>
<dbReference type="EMBL" id="JAKZEL010000004">
    <property type="protein sequence ID" value="KAI4544404.1"/>
    <property type="molecule type" value="Genomic_DNA"/>
</dbReference>
<evidence type="ECO:0000313" key="1">
    <source>
        <dbReference type="EMBL" id="KAI4544404.1"/>
    </source>
</evidence>
<accession>A0AAD4YDW0</accession>
<organism evidence="1 2">
    <name type="scientific">Ovis ammon polii</name>
    <dbReference type="NCBI Taxonomy" id="230172"/>
    <lineage>
        <taxon>Eukaryota</taxon>
        <taxon>Metazoa</taxon>
        <taxon>Chordata</taxon>
        <taxon>Craniata</taxon>
        <taxon>Vertebrata</taxon>
        <taxon>Euteleostomi</taxon>
        <taxon>Mammalia</taxon>
        <taxon>Eutheria</taxon>
        <taxon>Laurasiatheria</taxon>
        <taxon>Artiodactyla</taxon>
        <taxon>Ruminantia</taxon>
        <taxon>Pecora</taxon>
        <taxon>Bovidae</taxon>
        <taxon>Caprinae</taxon>
        <taxon>Ovis</taxon>
    </lineage>
</organism>
<keyword evidence="2" id="KW-1185">Reference proteome</keyword>
<protein>
    <submittedName>
        <fullName evidence="1">Uncharacterized protein</fullName>
    </submittedName>
</protein>
<sequence length="177" mass="20493">MCACNSEWTLIPYYHNSEVASTYYEHYQGRRLPDEHAPFKLSSRDTEKDENLGPRNLAYFAKEIESFDKRRHWTQHNFAFYSSTLYLPGFQDVAYSNSEHSRLYGIIRSRLCRQGKYNKMCSEEAACSKMPCGLMSIKYRAMSTELEAPAKFLVKSELFSLQFGGLQKAASHDSHLT</sequence>
<name>A0AAD4YDW0_OVIAM</name>
<dbReference type="AlphaFoldDB" id="A0AAD4YDW0"/>